<dbReference type="Pfam" id="PF13649">
    <property type="entry name" value="Methyltransf_25"/>
    <property type="match status" value="1"/>
</dbReference>
<organism evidence="5 6">
    <name type="scientific">Gigaspora rosea</name>
    <dbReference type="NCBI Taxonomy" id="44941"/>
    <lineage>
        <taxon>Eukaryota</taxon>
        <taxon>Fungi</taxon>
        <taxon>Fungi incertae sedis</taxon>
        <taxon>Mucoromycota</taxon>
        <taxon>Glomeromycotina</taxon>
        <taxon>Glomeromycetes</taxon>
        <taxon>Diversisporales</taxon>
        <taxon>Gigasporaceae</taxon>
        <taxon>Gigaspora</taxon>
    </lineage>
</organism>
<dbReference type="OrthoDB" id="506498at2759"/>
<dbReference type="Gene3D" id="3.40.50.150">
    <property type="entry name" value="Vaccinia Virus protein VP39"/>
    <property type="match status" value="1"/>
</dbReference>
<evidence type="ECO:0000256" key="1">
    <source>
        <dbReference type="ARBA" id="ARBA00022603"/>
    </source>
</evidence>
<dbReference type="Proteomes" id="UP000266673">
    <property type="component" value="Unassembled WGS sequence"/>
</dbReference>
<dbReference type="CDD" id="cd02440">
    <property type="entry name" value="AdoMet_MTases"/>
    <property type="match status" value="1"/>
</dbReference>
<evidence type="ECO:0000313" key="5">
    <source>
        <dbReference type="EMBL" id="RIB03008.1"/>
    </source>
</evidence>
<comment type="caution">
    <text evidence="5">The sequence shown here is derived from an EMBL/GenBank/DDBJ whole genome shotgun (WGS) entry which is preliminary data.</text>
</comment>
<dbReference type="InterPro" id="IPR041698">
    <property type="entry name" value="Methyltransf_25"/>
</dbReference>
<dbReference type="PANTHER" id="PTHR43591">
    <property type="entry name" value="METHYLTRANSFERASE"/>
    <property type="match status" value="1"/>
</dbReference>
<dbReference type="PROSITE" id="PS01184">
    <property type="entry name" value="UBIE_2"/>
    <property type="match status" value="1"/>
</dbReference>
<dbReference type="SUPFAM" id="SSF53335">
    <property type="entry name" value="S-adenosyl-L-methionine-dependent methyltransferases"/>
    <property type="match status" value="1"/>
</dbReference>
<dbReference type="GO" id="GO:0032259">
    <property type="term" value="P:methylation"/>
    <property type="evidence" value="ECO:0007669"/>
    <property type="project" value="UniProtKB-KW"/>
</dbReference>
<evidence type="ECO:0000313" key="6">
    <source>
        <dbReference type="Proteomes" id="UP000266673"/>
    </source>
</evidence>
<gene>
    <name evidence="5" type="ORF">C2G38_2049620</name>
</gene>
<sequence length="315" mass="35854">MGQISSKFKFSRLRLRRERTATANTQSNSEEEGFCLFGGRKFHDLNKDIKYPYPIDDEETDRLHLQHFWTRYIWQSNFSAPIESLLTHHEPAILDIGCGAASWSFEMCTDYPNANIVGLDITVQQATQIKPSNFTFVKANVLDGLPFDDNTFDYVFQRYMFGGYPQEKWPFVISEIVRVLKPGGYVELLEPSMMSDIGPATQRIVNGQIAAMGHRGTDPDTSKKLKGYLEKQGMVEDIIEEVKACYHGERATSPGISKAAVNNTVGMFVCWKPLLAGFMNVSDKEYDNLTDEARNELAEYDSYFNQVRVYGRKIA</sequence>
<keyword evidence="1 5" id="KW-0489">Methyltransferase</keyword>
<evidence type="ECO:0000256" key="2">
    <source>
        <dbReference type="ARBA" id="ARBA00022679"/>
    </source>
</evidence>
<dbReference type="GO" id="GO:0008168">
    <property type="term" value="F:methyltransferase activity"/>
    <property type="evidence" value="ECO:0007669"/>
    <property type="project" value="UniProtKB-KW"/>
</dbReference>
<dbReference type="InterPro" id="IPR023576">
    <property type="entry name" value="UbiE/COQ5_MeTrFase_CS"/>
</dbReference>
<feature type="domain" description="Methyltransferase" evidence="4">
    <location>
        <begin position="93"/>
        <end position="184"/>
    </location>
</feature>
<keyword evidence="6" id="KW-1185">Reference proteome</keyword>
<name>A0A397U1G6_9GLOM</name>
<dbReference type="AlphaFoldDB" id="A0A397U1G6"/>
<dbReference type="InterPro" id="IPR029063">
    <property type="entry name" value="SAM-dependent_MTases_sf"/>
</dbReference>
<evidence type="ECO:0000256" key="3">
    <source>
        <dbReference type="ARBA" id="ARBA00022691"/>
    </source>
</evidence>
<keyword evidence="2 5" id="KW-0808">Transferase</keyword>
<accession>A0A397U1G6</accession>
<dbReference type="EMBL" id="QKWP01002528">
    <property type="protein sequence ID" value="RIB03008.1"/>
    <property type="molecule type" value="Genomic_DNA"/>
</dbReference>
<proteinExistence type="predicted"/>
<evidence type="ECO:0000259" key="4">
    <source>
        <dbReference type="Pfam" id="PF13649"/>
    </source>
</evidence>
<keyword evidence="3" id="KW-0949">S-adenosyl-L-methionine</keyword>
<dbReference type="PANTHER" id="PTHR43591:SF24">
    <property type="entry name" value="2-METHOXY-6-POLYPRENYL-1,4-BENZOQUINOL METHYLASE, MITOCHONDRIAL"/>
    <property type="match status" value="1"/>
</dbReference>
<protein>
    <submittedName>
        <fullName evidence="5">S-adenosyl-L-methionine-dependent methyltransferase</fullName>
    </submittedName>
</protein>
<reference evidence="5 6" key="1">
    <citation type="submission" date="2018-06" db="EMBL/GenBank/DDBJ databases">
        <title>Comparative genomics reveals the genomic features of Rhizophagus irregularis, R. cerebriforme, R. diaphanum and Gigaspora rosea, and their symbiotic lifestyle signature.</title>
        <authorList>
            <person name="Morin E."/>
            <person name="San Clemente H."/>
            <person name="Chen E.C.H."/>
            <person name="De La Providencia I."/>
            <person name="Hainaut M."/>
            <person name="Kuo A."/>
            <person name="Kohler A."/>
            <person name="Murat C."/>
            <person name="Tang N."/>
            <person name="Roy S."/>
            <person name="Loubradou J."/>
            <person name="Henrissat B."/>
            <person name="Grigoriev I.V."/>
            <person name="Corradi N."/>
            <person name="Roux C."/>
            <person name="Martin F.M."/>
        </authorList>
    </citation>
    <scope>NUCLEOTIDE SEQUENCE [LARGE SCALE GENOMIC DNA]</scope>
    <source>
        <strain evidence="5 6">DAOM 194757</strain>
    </source>
</reference>
<dbReference type="STRING" id="44941.A0A397U1G6"/>